<gene>
    <name evidence="1" type="ORF">TGAMA5MH_06344</name>
</gene>
<evidence type="ECO:0000313" key="2">
    <source>
        <dbReference type="Proteomes" id="UP000236546"/>
    </source>
</evidence>
<dbReference type="Proteomes" id="UP000236546">
    <property type="component" value="Unassembled WGS sequence"/>
</dbReference>
<comment type="caution">
    <text evidence="1">The sequence shown here is derived from an EMBL/GenBank/DDBJ whole genome shotgun (WGS) entry which is preliminary data.</text>
</comment>
<protein>
    <submittedName>
        <fullName evidence="1">Uncharacterized protein</fullName>
    </submittedName>
</protein>
<proteinExistence type="predicted"/>
<dbReference type="AlphaFoldDB" id="A0A2K0T8B0"/>
<organism evidence="1 2">
    <name type="scientific">Trichoderma gamsii</name>
    <dbReference type="NCBI Taxonomy" id="398673"/>
    <lineage>
        <taxon>Eukaryota</taxon>
        <taxon>Fungi</taxon>
        <taxon>Dikarya</taxon>
        <taxon>Ascomycota</taxon>
        <taxon>Pezizomycotina</taxon>
        <taxon>Sordariomycetes</taxon>
        <taxon>Hypocreomycetidae</taxon>
        <taxon>Hypocreales</taxon>
        <taxon>Hypocreaceae</taxon>
        <taxon>Trichoderma</taxon>
    </lineage>
</organism>
<sequence length="251" mass="28078">MSTIGTRPGVHEPPILIKLLRIKQYLIRNCGVRESNYREHPQYQRGIAAVRAYHKQALNMTREEQREYERLIDNGAWFVSPCAVTRPCNHNLARLSRKQHGASWPKWVMLSALYLPSKLNTVKKHIQPVLGDLTLANYSERYLYYQRNPGLQYTQTIAPIQPTGAQVDQTNAVVEPTGAQVDQAHALTEPTGAQVDQSNAVVEPIGAPVAQPSIFGSAAALAPEDDLYPIVDDEEGQIMITYHEGNHNFGQ</sequence>
<reference evidence="1 2" key="1">
    <citation type="submission" date="2017-02" db="EMBL/GenBank/DDBJ databases">
        <title>Genomes of Trichoderma spp. with biocontrol activity.</title>
        <authorList>
            <person name="Gardiner D."/>
            <person name="Kazan K."/>
            <person name="Vos C."/>
            <person name="Harvey P."/>
        </authorList>
    </citation>
    <scope>NUCLEOTIDE SEQUENCE [LARGE SCALE GENOMIC DNA]</scope>
    <source>
        <strain evidence="1 2">A5MH</strain>
    </source>
</reference>
<dbReference type="OrthoDB" id="4898261at2759"/>
<dbReference type="EMBL" id="MTYH01000054">
    <property type="protein sequence ID" value="PNP41751.1"/>
    <property type="molecule type" value="Genomic_DNA"/>
</dbReference>
<evidence type="ECO:0000313" key="1">
    <source>
        <dbReference type="EMBL" id="PNP41751.1"/>
    </source>
</evidence>
<name>A0A2K0T8B0_9HYPO</name>
<accession>A0A2K0T8B0</accession>